<evidence type="ECO:0000256" key="3">
    <source>
        <dbReference type="ARBA" id="ARBA00022490"/>
    </source>
</evidence>
<dbReference type="InterPro" id="IPR000682">
    <property type="entry name" value="PCMT"/>
</dbReference>
<dbReference type="eggNOG" id="COG2518">
    <property type="taxonomic scope" value="Bacteria"/>
</dbReference>
<accession>F2NHC2</accession>
<dbReference type="Gene3D" id="3.40.50.150">
    <property type="entry name" value="Vaccinia Virus protein VP39"/>
    <property type="match status" value="1"/>
</dbReference>
<gene>
    <name evidence="7" type="primary">pcm</name>
    <name evidence="8" type="ordered locus">Desac_1175</name>
</gene>
<keyword evidence="5 7" id="KW-0808">Transferase</keyword>
<evidence type="ECO:0000256" key="7">
    <source>
        <dbReference type="HAMAP-Rule" id="MF_00090"/>
    </source>
</evidence>
<keyword evidence="6 7" id="KW-0949">S-adenosyl-L-methionine</keyword>
<evidence type="ECO:0000313" key="9">
    <source>
        <dbReference type="Proteomes" id="UP000000483"/>
    </source>
</evidence>
<dbReference type="GO" id="GO:0004719">
    <property type="term" value="F:protein-L-isoaspartate (D-aspartate) O-methyltransferase activity"/>
    <property type="evidence" value="ECO:0007669"/>
    <property type="project" value="UniProtKB-UniRule"/>
</dbReference>
<name>F2NHC2_DESAR</name>
<dbReference type="AlphaFoldDB" id="F2NHC2"/>
<dbReference type="GO" id="GO:0030091">
    <property type="term" value="P:protein repair"/>
    <property type="evidence" value="ECO:0007669"/>
    <property type="project" value="UniProtKB-UniRule"/>
</dbReference>
<reference evidence="9" key="2">
    <citation type="submission" date="2011-03" db="EMBL/GenBank/DDBJ databases">
        <title>The complete genome of Desulfobacca acetoxidans DSM 11109.</title>
        <authorList>
            <consortium name="US DOE Joint Genome Institute (JGI-PGF)"/>
            <person name="Lucas S."/>
            <person name="Copeland A."/>
            <person name="Lapidus A."/>
            <person name="Bruce D."/>
            <person name="Goodwin L."/>
            <person name="Pitluck S."/>
            <person name="Peters L."/>
            <person name="Kyrpides N."/>
            <person name="Mavromatis K."/>
            <person name="Ivanova N."/>
            <person name="Ovchinnikova G."/>
            <person name="Teshima H."/>
            <person name="Detter J.C."/>
            <person name="Han C."/>
            <person name="Land M."/>
            <person name="Hauser L."/>
            <person name="Markowitz V."/>
            <person name="Cheng J.-F."/>
            <person name="Hugenholtz P."/>
            <person name="Woyke T."/>
            <person name="Wu D."/>
            <person name="Spring S."/>
            <person name="Schueler E."/>
            <person name="Brambilla E."/>
            <person name="Klenk H.-P."/>
            <person name="Eisen J.A."/>
        </authorList>
    </citation>
    <scope>NUCLEOTIDE SEQUENCE [LARGE SCALE GENOMIC DNA]</scope>
    <source>
        <strain evidence="9">ATCC 700848 / DSM 11109 / ASRB2</strain>
    </source>
</reference>
<proteinExistence type="inferred from homology"/>
<dbReference type="KEGG" id="dao:Desac_1175"/>
<reference evidence="8 9" key="1">
    <citation type="journal article" date="2011" name="Stand. Genomic Sci.">
        <title>Complete genome sequence of the acetate-degrading sulfate reducer Desulfobacca acetoxidans type strain (ASRB2).</title>
        <authorList>
            <person name="Goker M."/>
            <person name="Teshima H."/>
            <person name="Lapidus A."/>
            <person name="Nolan M."/>
            <person name="Lucas S."/>
            <person name="Hammon N."/>
            <person name="Deshpande S."/>
            <person name="Cheng J.F."/>
            <person name="Tapia R."/>
            <person name="Han C."/>
            <person name="Goodwin L."/>
            <person name="Pitluck S."/>
            <person name="Huntemann M."/>
            <person name="Liolios K."/>
            <person name="Ivanova N."/>
            <person name="Pagani I."/>
            <person name="Mavromatis K."/>
            <person name="Ovchinikova G."/>
            <person name="Pati A."/>
            <person name="Chen A."/>
            <person name="Palaniappan K."/>
            <person name="Land M."/>
            <person name="Hauser L."/>
            <person name="Brambilla E.M."/>
            <person name="Rohde M."/>
            <person name="Spring S."/>
            <person name="Detter J.C."/>
            <person name="Woyke T."/>
            <person name="Bristow J."/>
            <person name="Eisen J.A."/>
            <person name="Markowitz V."/>
            <person name="Hugenholtz P."/>
            <person name="Kyrpides N.C."/>
            <person name="Klenk H.P."/>
        </authorList>
    </citation>
    <scope>NUCLEOTIDE SEQUENCE [LARGE SCALE GENOMIC DNA]</scope>
    <source>
        <strain evidence="9">ATCC 700848 / DSM 11109 / ASRB2</strain>
    </source>
</reference>
<dbReference type="FunFam" id="3.40.50.150:FF:000010">
    <property type="entry name" value="Protein-L-isoaspartate O-methyltransferase"/>
    <property type="match status" value="1"/>
</dbReference>
<dbReference type="STRING" id="880072.Desac_1175"/>
<protein>
    <recommendedName>
        <fullName evidence="7">Protein-L-isoaspartate O-methyltransferase</fullName>
        <ecNumber evidence="7">2.1.1.77</ecNumber>
    </recommendedName>
    <alternativeName>
        <fullName evidence="7">L-isoaspartyl protein carboxyl methyltransferase</fullName>
    </alternativeName>
    <alternativeName>
        <fullName evidence="7">Protein L-isoaspartyl methyltransferase</fullName>
    </alternativeName>
    <alternativeName>
        <fullName evidence="7">Protein-beta-aspartate methyltransferase</fullName>
        <shortName evidence="7">PIMT</shortName>
    </alternativeName>
</protein>
<comment type="subcellular location">
    <subcellularLocation>
        <location evidence="1 7">Cytoplasm</location>
    </subcellularLocation>
</comment>
<evidence type="ECO:0000256" key="1">
    <source>
        <dbReference type="ARBA" id="ARBA00004496"/>
    </source>
</evidence>
<evidence type="ECO:0000256" key="2">
    <source>
        <dbReference type="ARBA" id="ARBA00005369"/>
    </source>
</evidence>
<dbReference type="NCBIfam" id="TIGR00080">
    <property type="entry name" value="pimt"/>
    <property type="match status" value="1"/>
</dbReference>
<dbReference type="CDD" id="cd02440">
    <property type="entry name" value="AdoMet_MTases"/>
    <property type="match status" value="1"/>
</dbReference>
<dbReference type="HAMAP" id="MF_00090">
    <property type="entry name" value="PIMT"/>
    <property type="match status" value="1"/>
</dbReference>
<comment type="catalytic activity">
    <reaction evidence="7">
        <text>[protein]-L-isoaspartate + S-adenosyl-L-methionine = [protein]-L-isoaspartate alpha-methyl ester + S-adenosyl-L-homocysteine</text>
        <dbReference type="Rhea" id="RHEA:12705"/>
        <dbReference type="Rhea" id="RHEA-COMP:12143"/>
        <dbReference type="Rhea" id="RHEA-COMP:12144"/>
        <dbReference type="ChEBI" id="CHEBI:57856"/>
        <dbReference type="ChEBI" id="CHEBI:59789"/>
        <dbReference type="ChEBI" id="CHEBI:90596"/>
        <dbReference type="ChEBI" id="CHEBI:90598"/>
        <dbReference type="EC" id="2.1.1.77"/>
    </reaction>
</comment>
<dbReference type="SUPFAM" id="SSF53335">
    <property type="entry name" value="S-adenosyl-L-methionine-dependent methyltransferases"/>
    <property type="match status" value="1"/>
</dbReference>
<dbReference type="NCBIfam" id="NF001453">
    <property type="entry name" value="PRK00312.1"/>
    <property type="match status" value="1"/>
</dbReference>
<dbReference type="Pfam" id="PF01135">
    <property type="entry name" value="PCMT"/>
    <property type="match status" value="1"/>
</dbReference>
<dbReference type="PANTHER" id="PTHR11579:SF0">
    <property type="entry name" value="PROTEIN-L-ISOASPARTATE(D-ASPARTATE) O-METHYLTRANSFERASE"/>
    <property type="match status" value="1"/>
</dbReference>
<dbReference type="Proteomes" id="UP000000483">
    <property type="component" value="Chromosome"/>
</dbReference>
<dbReference type="PROSITE" id="PS01279">
    <property type="entry name" value="PCMT"/>
    <property type="match status" value="1"/>
</dbReference>
<evidence type="ECO:0000313" key="8">
    <source>
        <dbReference type="EMBL" id="AEB09038.1"/>
    </source>
</evidence>
<organism evidence="8 9">
    <name type="scientific">Desulfobacca acetoxidans (strain ATCC 700848 / DSM 11109 / ASRB2)</name>
    <dbReference type="NCBI Taxonomy" id="880072"/>
    <lineage>
        <taxon>Bacteria</taxon>
        <taxon>Pseudomonadati</taxon>
        <taxon>Thermodesulfobacteriota</taxon>
        <taxon>Desulfobaccia</taxon>
        <taxon>Desulfobaccales</taxon>
        <taxon>Desulfobaccaceae</taxon>
        <taxon>Desulfobacca</taxon>
    </lineage>
</organism>
<dbReference type="GO" id="GO:0032259">
    <property type="term" value="P:methylation"/>
    <property type="evidence" value="ECO:0007669"/>
    <property type="project" value="UniProtKB-KW"/>
</dbReference>
<dbReference type="HOGENOM" id="CLU_055432_2_0_7"/>
<evidence type="ECO:0000256" key="5">
    <source>
        <dbReference type="ARBA" id="ARBA00022679"/>
    </source>
</evidence>
<evidence type="ECO:0000256" key="6">
    <source>
        <dbReference type="ARBA" id="ARBA00022691"/>
    </source>
</evidence>
<feature type="active site" evidence="7">
    <location>
        <position position="69"/>
    </location>
</feature>
<evidence type="ECO:0000256" key="4">
    <source>
        <dbReference type="ARBA" id="ARBA00022603"/>
    </source>
</evidence>
<keyword evidence="3 7" id="KW-0963">Cytoplasm</keyword>
<dbReference type="GO" id="GO:0005737">
    <property type="term" value="C:cytoplasm"/>
    <property type="evidence" value="ECO:0007669"/>
    <property type="project" value="UniProtKB-SubCell"/>
</dbReference>
<comment type="function">
    <text evidence="7">Catalyzes the methyl esterification of L-isoaspartyl residues in peptides and proteins that result from spontaneous decomposition of normal L-aspartyl and L-asparaginyl residues. It plays a role in the repair and/or degradation of damaged proteins.</text>
</comment>
<dbReference type="EMBL" id="CP002629">
    <property type="protein sequence ID" value="AEB09038.1"/>
    <property type="molecule type" value="Genomic_DNA"/>
</dbReference>
<dbReference type="EC" id="2.1.1.77" evidence="7"/>
<dbReference type="PANTHER" id="PTHR11579">
    <property type="entry name" value="PROTEIN-L-ISOASPARTATE O-METHYLTRANSFERASE"/>
    <property type="match status" value="1"/>
</dbReference>
<keyword evidence="4 7" id="KW-0489">Methyltransferase</keyword>
<sequence length="221" mass="24103">MMAQNIMSDPQAAARKRMVQTQLVSRGIRDARVLLAMSKVPRHLFVEEALQGQAYGDFPLPIGEQQTISQPYIVALMTEALELLGTEKVLEIGAGSGYQAAILAELAAQVFSIERIPALASRARRNLESLRYFNVKIKVGDGTLGWPEEAPFDAIIVTAASPAIPQPLLNQLALGGRLVIPVGDCYSQTLTVVRQSPEGLEFDYRGGCRFVKLIGSYGWSE</sequence>
<keyword evidence="9" id="KW-1185">Reference proteome</keyword>
<comment type="similarity">
    <text evidence="2 7">Belongs to the methyltransferase superfamily. L-isoaspartyl/D-aspartyl protein methyltransferase family.</text>
</comment>
<dbReference type="InterPro" id="IPR029063">
    <property type="entry name" value="SAM-dependent_MTases_sf"/>
</dbReference>